<evidence type="ECO:0000256" key="3">
    <source>
        <dbReference type="PIRSR" id="PIRSR036893-52"/>
    </source>
</evidence>
<protein>
    <recommendedName>
        <fullName evidence="2">Outer membrane lipoprotein Blc</fullName>
    </recommendedName>
</protein>
<keyword evidence="2" id="KW-0472">Membrane</keyword>
<evidence type="ECO:0000313" key="6">
    <source>
        <dbReference type="Proteomes" id="UP000288058"/>
    </source>
</evidence>
<dbReference type="GO" id="GO:0006950">
    <property type="term" value="P:response to stress"/>
    <property type="evidence" value="ECO:0007669"/>
    <property type="project" value="UniProtKB-ARBA"/>
</dbReference>
<dbReference type="InterPro" id="IPR047202">
    <property type="entry name" value="Lipocalin_Blc-like_dom"/>
</dbReference>
<keyword evidence="2 3" id="KW-0449">Lipoprotein</keyword>
<dbReference type="AlphaFoldDB" id="A0A432YTD9"/>
<accession>A0A432YTD9</accession>
<dbReference type="PANTHER" id="PTHR10612">
    <property type="entry name" value="APOLIPOPROTEIN D"/>
    <property type="match status" value="1"/>
</dbReference>
<gene>
    <name evidence="5" type="ORF">CWI78_11930</name>
</gene>
<reference evidence="6" key="1">
    <citation type="journal article" date="2018" name="Front. Microbiol.">
        <title>Genome-Based Analysis Reveals the Taxonomy and Diversity of the Family Idiomarinaceae.</title>
        <authorList>
            <person name="Liu Y."/>
            <person name="Lai Q."/>
            <person name="Shao Z."/>
        </authorList>
    </citation>
    <scope>NUCLEOTIDE SEQUENCE [LARGE SCALE GENOMIC DNA]</scope>
    <source>
        <strain evidence="6">R22</strain>
    </source>
</reference>
<keyword evidence="2" id="KW-0998">Cell outer membrane</keyword>
<comment type="subunit">
    <text evidence="2">Homodimer.</text>
</comment>
<comment type="function">
    <text evidence="2">Involved in the storage or transport of lipids necessary for membrane maintenance under stressful conditions. Displays a binding preference for lysophospholipids.</text>
</comment>
<dbReference type="Proteomes" id="UP000288058">
    <property type="component" value="Unassembled WGS sequence"/>
</dbReference>
<sequence length="178" mass="20618">MNKWIIPLLFTALLSACNSQPTPVADVVEDFEAKRYLGKWYEIARMPHSFEEGLHSVTAEYRLNGDGTLEVTNRGYHAENEEWQTAIGRAEPVENMEAAYRVTFFWPFYGGYYVSWLDENYQQAIVTSDSHEYFWFLSRSPDVSQADIDYALAKAHEWGYDIDQMITVDHPAELRATN</sequence>
<organism evidence="5 6">
    <name type="scientific">Idiomarina ramblicola</name>
    <dbReference type="NCBI Taxonomy" id="263724"/>
    <lineage>
        <taxon>Bacteria</taxon>
        <taxon>Pseudomonadati</taxon>
        <taxon>Pseudomonadota</taxon>
        <taxon>Gammaproteobacteria</taxon>
        <taxon>Alteromonadales</taxon>
        <taxon>Idiomarinaceae</taxon>
        <taxon>Idiomarina</taxon>
    </lineage>
</organism>
<dbReference type="InterPro" id="IPR022272">
    <property type="entry name" value="Lipocalin_CS"/>
</dbReference>
<dbReference type="EMBL" id="PIQC01000009">
    <property type="protein sequence ID" value="RUO64874.1"/>
    <property type="molecule type" value="Genomic_DNA"/>
</dbReference>
<dbReference type="PRINTS" id="PR01171">
    <property type="entry name" value="BCTLIPOCALIN"/>
</dbReference>
<dbReference type="PROSITE" id="PS00213">
    <property type="entry name" value="LIPOCALIN"/>
    <property type="match status" value="1"/>
</dbReference>
<dbReference type="PANTHER" id="PTHR10612:SF34">
    <property type="entry name" value="APOLIPOPROTEIN D"/>
    <property type="match status" value="1"/>
</dbReference>
<evidence type="ECO:0000256" key="2">
    <source>
        <dbReference type="PIRNR" id="PIRNR036893"/>
    </source>
</evidence>
<evidence type="ECO:0000259" key="4">
    <source>
        <dbReference type="Pfam" id="PF08212"/>
    </source>
</evidence>
<dbReference type="InterPro" id="IPR012674">
    <property type="entry name" value="Calycin"/>
</dbReference>
<dbReference type="Gene3D" id="2.40.128.20">
    <property type="match status" value="1"/>
</dbReference>
<comment type="subcellular location">
    <subcellularLocation>
        <location evidence="2">Cell outer membrane</location>
    </subcellularLocation>
</comment>
<dbReference type="Pfam" id="PF08212">
    <property type="entry name" value="Lipocalin_2"/>
    <property type="match status" value="1"/>
</dbReference>
<dbReference type="GO" id="GO:0008289">
    <property type="term" value="F:lipid binding"/>
    <property type="evidence" value="ECO:0007669"/>
    <property type="project" value="UniProtKB-UniRule"/>
</dbReference>
<dbReference type="PROSITE" id="PS51257">
    <property type="entry name" value="PROKAR_LIPOPROTEIN"/>
    <property type="match status" value="1"/>
</dbReference>
<keyword evidence="3" id="KW-0564">Palmitate</keyword>
<feature type="domain" description="Lipocalin/cytosolic fatty-acid binding" evidence="4">
    <location>
        <begin position="32"/>
        <end position="168"/>
    </location>
</feature>
<dbReference type="SUPFAM" id="SSF50814">
    <property type="entry name" value="Lipocalins"/>
    <property type="match status" value="1"/>
</dbReference>
<dbReference type="PIRSF" id="PIRSF036893">
    <property type="entry name" value="Lipocalin_ApoD"/>
    <property type="match status" value="1"/>
</dbReference>
<dbReference type="GO" id="GO:0009279">
    <property type="term" value="C:cell outer membrane"/>
    <property type="evidence" value="ECO:0007669"/>
    <property type="project" value="UniProtKB-SubCell"/>
</dbReference>
<name>A0A432YTD9_9GAMM</name>
<comment type="similarity">
    <text evidence="1 2">Belongs to the calycin superfamily. Lipocalin family.</text>
</comment>
<keyword evidence="2" id="KW-0446">Lipid-binding</keyword>
<keyword evidence="6" id="KW-1185">Reference proteome</keyword>
<feature type="lipid moiety-binding region" description="N-palmitoyl cysteine" evidence="3">
    <location>
        <position position="17"/>
    </location>
</feature>
<dbReference type="OrthoDB" id="9793905at2"/>
<evidence type="ECO:0000256" key="1">
    <source>
        <dbReference type="ARBA" id="ARBA00006889"/>
    </source>
</evidence>
<comment type="caution">
    <text evidence="5">The sequence shown here is derived from an EMBL/GenBank/DDBJ whole genome shotgun (WGS) entry which is preliminary data.</text>
</comment>
<proteinExistence type="inferred from homology"/>
<dbReference type="InterPro" id="IPR002446">
    <property type="entry name" value="Lipocalin_bac"/>
</dbReference>
<evidence type="ECO:0000313" key="5">
    <source>
        <dbReference type="EMBL" id="RUO64874.1"/>
    </source>
</evidence>
<dbReference type="CDD" id="cd19438">
    <property type="entry name" value="lipocalin_Blc-like"/>
    <property type="match status" value="1"/>
</dbReference>
<feature type="lipid moiety-binding region" description="S-diacylglycerol cysteine" evidence="3">
    <location>
        <position position="17"/>
    </location>
</feature>
<dbReference type="InterPro" id="IPR000566">
    <property type="entry name" value="Lipocln_cytosolic_FA-bd_dom"/>
</dbReference>
<dbReference type="RefSeq" id="WP_126783022.1">
    <property type="nucleotide sequence ID" value="NZ_PIQC01000009.1"/>
</dbReference>
<dbReference type="InterPro" id="IPR022271">
    <property type="entry name" value="Lipocalin_ApoD"/>
</dbReference>